<dbReference type="RefSeq" id="XP_033674202.1">
    <property type="nucleotide sequence ID" value="XM_033803976.1"/>
</dbReference>
<dbReference type="OrthoDB" id="3943630at2759"/>
<keyword evidence="1" id="KW-0812">Transmembrane</keyword>
<sequence length="850" mass="97365">MVTIDIKALAHACGTSGQHIKRSALPAPKKGLALLRKRWLEFATEVGLEDVDESMPFSTAPAVAQIFAFLTWRLRNSHGLLAPRLHVTTLEKEWSQLKGGVRQSCDHQYSKREQTEVRRFIHHTLRIEENASTISQKKALASKGVVTDIINFLWAFDEPGEMVESSQHFGTNEGILYKDLTIYKVPRGSASIFAILAKLRNRKFNRGLQHRDTELPLIEDVDNRALCPVLQLLSLAIADAALQGVGGVDDLERIRYRSGCPVRQILIREERAEMPVMRKLIPGGSRHISDSEILSVGSLHNMLRAVGERAGYQDPLKAYNFRRMHGNMLDSEFIVNIRYTRINFGYETAEHVSAARRSKHFGHRSERSFLSYISDISDVHMQAHFNEESPEDQTIGLLQSMERNLDTGAQQPPGSQLTDVPVATFTAEGQVQYPGLEEHLSAFRSAKKLRIDTPPLFDGARQMEEANDAIFTQGHEIAKAGSSDIAPAEAGRDTSAEGRETKAIEFNHCFLCFDTQEGGYYVEKVDLEWPGKVVYEWSYKKTKKGSRRPTPKPMFKEQGSPKEDFERIQAAIYKNKGWWSRYLWCYELEVKEIKFHFKALLRNKMCVNIKHWLDPEAIREKNSNDRENLRYVECHSNYHDSNCPEAMRQADIPVFDEPACLQDQYENAGRRLIGFEKRDLLKECIENPEQTEAEEILRYGLLQKSFVYREDEAEWLRDQYNDKPPPSGWELLRRCIPRIVHFKAKDYNSLKKDPTSKDANHSEANDSPRLTRIDSLIEYRGIYVKMRWNVPRMIRSIKAGFLWCLSAFTITWIGVLVWGRHGDWSTAFTFGSLLVAVLALPLPLIILYTT</sequence>
<keyword evidence="1" id="KW-1133">Transmembrane helix</keyword>
<feature type="transmembrane region" description="Helical" evidence="1">
    <location>
        <begin position="800"/>
        <end position="819"/>
    </location>
</feature>
<gene>
    <name evidence="2" type="ORF">M409DRAFT_17254</name>
</gene>
<evidence type="ECO:0000313" key="2">
    <source>
        <dbReference type="EMBL" id="KAF2173313.1"/>
    </source>
</evidence>
<reference evidence="2" key="1">
    <citation type="journal article" date="2020" name="Stud. Mycol.">
        <title>101 Dothideomycetes genomes: a test case for predicting lifestyles and emergence of pathogens.</title>
        <authorList>
            <person name="Haridas S."/>
            <person name="Albert R."/>
            <person name="Binder M."/>
            <person name="Bloem J."/>
            <person name="Labutti K."/>
            <person name="Salamov A."/>
            <person name="Andreopoulos B."/>
            <person name="Baker S."/>
            <person name="Barry K."/>
            <person name="Bills G."/>
            <person name="Bluhm B."/>
            <person name="Cannon C."/>
            <person name="Castanera R."/>
            <person name="Culley D."/>
            <person name="Daum C."/>
            <person name="Ezra D."/>
            <person name="Gonzalez J."/>
            <person name="Henrissat B."/>
            <person name="Kuo A."/>
            <person name="Liang C."/>
            <person name="Lipzen A."/>
            <person name="Lutzoni F."/>
            <person name="Magnuson J."/>
            <person name="Mondo S."/>
            <person name="Nolan M."/>
            <person name="Ohm R."/>
            <person name="Pangilinan J."/>
            <person name="Park H.-J."/>
            <person name="Ramirez L."/>
            <person name="Alfaro M."/>
            <person name="Sun H."/>
            <person name="Tritt A."/>
            <person name="Yoshinaga Y."/>
            <person name="Zwiers L.-H."/>
            <person name="Turgeon B."/>
            <person name="Goodwin S."/>
            <person name="Spatafora J."/>
            <person name="Crous P."/>
            <person name="Grigoriev I."/>
        </authorList>
    </citation>
    <scope>NUCLEOTIDE SEQUENCE</scope>
    <source>
        <strain evidence="2">ATCC 36951</strain>
    </source>
</reference>
<evidence type="ECO:0000313" key="3">
    <source>
        <dbReference type="Proteomes" id="UP000799537"/>
    </source>
</evidence>
<accession>A0A6A6D2J7</accession>
<dbReference type="AlphaFoldDB" id="A0A6A6D2J7"/>
<proteinExistence type="predicted"/>
<dbReference type="InterPro" id="IPR021842">
    <property type="entry name" value="DUF3435"/>
</dbReference>
<dbReference type="Pfam" id="PF11917">
    <property type="entry name" value="DUF3435"/>
    <property type="match status" value="1"/>
</dbReference>
<dbReference type="PANTHER" id="PTHR37535:SF3">
    <property type="entry name" value="FLUG DOMAIN-CONTAINING PROTEIN"/>
    <property type="match status" value="1"/>
</dbReference>
<dbReference type="EMBL" id="ML993580">
    <property type="protein sequence ID" value="KAF2173313.1"/>
    <property type="molecule type" value="Genomic_DNA"/>
</dbReference>
<dbReference type="GeneID" id="54557248"/>
<keyword evidence="3" id="KW-1185">Reference proteome</keyword>
<dbReference type="Proteomes" id="UP000799537">
    <property type="component" value="Unassembled WGS sequence"/>
</dbReference>
<dbReference type="PANTHER" id="PTHR37535">
    <property type="entry name" value="FLUG DOMAIN PROTEIN"/>
    <property type="match status" value="1"/>
</dbReference>
<name>A0A6A6D2J7_ZASCE</name>
<protein>
    <submittedName>
        <fullName evidence="2">Uncharacterized protein</fullName>
    </submittedName>
</protein>
<organism evidence="2 3">
    <name type="scientific">Zasmidium cellare ATCC 36951</name>
    <dbReference type="NCBI Taxonomy" id="1080233"/>
    <lineage>
        <taxon>Eukaryota</taxon>
        <taxon>Fungi</taxon>
        <taxon>Dikarya</taxon>
        <taxon>Ascomycota</taxon>
        <taxon>Pezizomycotina</taxon>
        <taxon>Dothideomycetes</taxon>
        <taxon>Dothideomycetidae</taxon>
        <taxon>Mycosphaerellales</taxon>
        <taxon>Mycosphaerellaceae</taxon>
        <taxon>Zasmidium</taxon>
    </lineage>
</organism>
<evidence type="ECO:0000256" key="1">
    <source>
        <dbReference type="SAM" id="Phobius"/>
    </source>
</evidence>
<feature type="transmembrane region" description="Helical" evidence="1">
    <location>
        <begin position="826"/>
        <end position="848"/>
    </location>
</feature>
<keyword evidence="1" id="KW-0472">Membrane</keyword>